<keyword evidence="6" id="KW-0560">Oxidoreductase</keyword>
<evidence type="ECO:0000256" key="4">
    <source>
        <dbReference type="ARBA" id="ARBA00022617"/>
    </source>
</evidence>
<evidence type="ECO:0000256" key="9">
    <source>
        <dbReference type="PIRSR" id="PIRSR602401-1"/>
    </source>
</evidence>
<evidence type="ECO:0000256" key="5">
    <source>
        <dbReference type="ARBA" id="ARBA00022723"/>
    </source>
</evidence>
<dbReference type="Proteomes" id="UP001203297">
    <property type="component" value="Unassembled WGS sequence"/>
</dbReference>
<evidence type="ECO:0000313" key="11">
    <source>
        <dbReference type="Proteomes" id="UP001203297"/>
    </source>
</evidence>
<evidence type="ECO:0000256" key="1">
    <source>
        <dbReference type="ARBA" id="ARBA00001971"/>
    </source>
</evidence>
<comment type="similarity">
    <text evidence="3">Belongs to the cytochrome P450 family.</text>
</comment>
<dbReference type="InterPro" id="IPR050364">
    <property type="entry name" value="Cytochrome_P450_fung"/>
</dbReference>
<keyword evidence="5 9" id="KW-0479">Metal-binding</keyword>
<dbReference type="InterPro" id="IPR002401">
    <property type="entry name" value="Cyt_P450_E_grp-I"/>
</dbReference>
<dbReference type="PANTHER" id="PTHR46300">
    <property type="entry name" value="P450, PUTATIVE (EUROFUNG)-RELATED-RELATED"/>
    <property type="match status" value="1"/>
</dbReference>
<evidence type="ECO:0000256" key="3">
    <source>
        <dbReference type="ARBA" id="ARBA00010617"/>
    </source>
</evidence>
<comment type="cofactor">
    <cofactor evidence="1 9">
        <name>heme</name>
        <dbReference type="ChEBI" id="CHEBI:30413"/>
    </cofactor>
</comment>
<dbReference type="AlphaFoldDB" id="A0AAD4M0S5"/>
<dbReference type="PANTHER" id="PTHR46300:SF7">
    <property type="entry name" value="P450, PUTATIVE (EUROFUNG)-RELATED"/>
    <property type="match status" value="1"/>
</dbReference>
<dbReference type="GO" id="GO:0005506">
    <property type="term" value="F:iron ion binding"/>
    <property type="evidence" value="ECO:0007669"/>
    <property type="project" value="InterPro"/>
</dbReference>
<proteinExistence type="inferred from homology"/>
<protein>
    <submittedName>
        <fullName evidence="10">Cytochrome P450</fullName>
    </submittedName>
</protein>
<dbReference type="Gene3D" id="1.10.630.10">
    <property type="entry name" value="Cytochrome P450"/>
    <property type="match status" value="1"/>
</dbReference>
<dbReference type="InterPro" id="IPR001128">
    <property type="entry name" value="Cyt_P450"/>
</dbReference>
<dbReference type="InterPro" id="IPR036396">
    <property type="entry name" value="Cyt_P450_sf"/>
</dbReference>
<dbReference type="GO" id="GO:0004497">
    <property type="term" value="F:monooxygenase activity"/>
    <property type="evidence" value="ECO:0007669"/>
    <property type="project" value="UniProtKB-KW"/>
</dbReference>
<comment type="pathway">
    <text evidence="2">Secondary metabolite biosynthesis.</text>
</comment>
<dbReference type="EMBL" id="WTXG01000060">
    <property type="protein sequence ID" value="KAI0295307.1"/>
    <property type="molecule type" value="Genomic_DNA"/>
</dbReference>
<name>A0AAD4M0S5_9AGAM</name>
<reference evidence="10" key="1">
    <citation type="journal article" date="2022" name="New Phytol.">
        <title>Evolutionary transition to the ectomycorrhizal habit in the genomes of a hyperdiverse lineage of mushroom-forming fungi.</title>
        <authorList>
            <person name="Looney B."/>
            <person name="Miyauchi S."/>
            <person name="Morin E."/>
            <person name="Drula E."/>
            <person name="Courty P.E."/>
            <person name="Kohler A."/>
            <person name="Kuo A."/>
            <person name="LaButti K."/>
            <person name="Pangilinan J."/>
            <person name="Lipzen A."/>
            <person name="Riley R."/>
            <person name="Andreopoulos W."/>
            <person name="He G."/>
            <person name="Johnson J."/>
            <person name="Nolan M."/>
            <person name="Tritt A."/>
            <person name="Barry K.W."/>
            <person name="Grigoriev I.V."/>
            <person name="Nagy L.G."/>
            <person name="Hibbett D."/>
            <person name="Henrissat B."/>
            <person name="Matheny P.B."/>
            <person name="Labbe J."/>
            <person name="Martin F.M."/>
        </authorList>
    </citation>
    <scope>NUCLEOTIDE SEQUENCE</scope>
    <source>
        <strain evidence="10">BPL690</strain>
    </source>
</reference>
<keyword evidence="4 9" id="KW-0349">Heme</keyword>
<dbReference type="GO" id="GO:0016705">
    <property type="term" value="F:oxidoreductase activity, acting on paired donors, with incorporation or reduction of molecular oxygen"/>
    <property type="evidence" value="ECO:0007669"/>
    <property type="project" value="InterPro"/>
</dbReference>
<dbReference type="SUPFAM" id="SSF48264">
    <property type="entry name" value="Cytochrome P450"/>
    <property type="match status" value="1"/>
</dbReference>
<feature type="binding site" description="axial binding residue" evidence="9">
    <location>
        <position position="318"/>
    </location>
    <ligand>
        <name>heme</name>
        <dbReference type="ChEBI" id="CHEBI:30413"/>
    </ligand>
    <ligandPart>
        <name>Fe</name>
        <dbReference type="ChEBI" id="CHEBI:18248"/>
    </ligandPart>
</feature>
<sequence>MLPYGDRWRRLRRAFHAHFDATTSKEYRPLEMQAVQRLLRNLLENPDNFSQHLKHMAGQVILSIAYGIDVRPEGDPHVAVAEAVLEAVSVVSSNSWAMLLDMMPWLLYMPGWFPGASIKHEASKWLPIVDSMIGKPHAEVKAALADGRAPPSVAAKMILQLDENSSEEEIWTTKAIPGFVYLVGADTTVSSLRTFFLAMALYPEVQRKAQAEIDSITSGSRLPDFSDMASFTYVDALIKEVLRWHPVAPLGIPRRLMEDDIYNGYFIPAGSMVMSNIWAIMHDHSIYPEPNRFYPERWLVPDPPPSPEAVFGHGRRICQGRFMARDSIWAAIVNILASFEIKSVNGNPPKEVYTSGIVSYPEAFELDIRPRSDVAAALVHGTVFEC</sequence>
<accession>A0AAD4M0S5</accession>
<evidence type="ECO:0000256" key="7">
    <source>
        <dbReference type="ARBA" id="ARBA00023004"/>
    </source>
</evidence>
<evidence type="ECO:0000256" key="8">
    <source>
        <dbReference type="ARBA" id="ARBA00023033"/>
    </source>
</evidence>
<keyword evidence="8" id="KW-0503">Monooxygenase</keyword>
<evidence type="ECO:0000256" key="2">
    <source>
        <dbReference type="ARBA" id="ARBA00005179"/>
    </source>
</evidence>
<evidence type="ECO:0000256" key="6">
    <source>
        <dbReference type="ARBA" id="ARBA00023002"/>
    </source>
</evidence>
<dbReference type="PRINTS" id="PR00463">
    <property type="entry name" value="EP450I"/>
</dbReference>
<organism evidence="10 11">
    <name type="scientific">Multifurca ochricompacta</name>
    <dbReference type="NCBI Taxonomy" id="376703"/>
    <lineage>
        <taxon>Eukaryota</taxon>
        <taxon>Fungi</taxon>
        <taxon>Dikarya</taxon>
        <taxon>Basidiomycota</taxon>
        <taxon>Agaricomycotina</taxon>
        <taxon>Agaricomycetes</taxon>
        <taxon>Russulales</taxon>
        <taxon>Russulaceae</taxon>
        <taxon>Multifurca</taxon>
    </lineage>
</organism>
<dbReference type="CDD" id="cd11065">
    <property type="entry name" value="CYP64-like"/>
    <property type="match status" value="1"/>
</dbReference>
<dbReference type="Pfam" id="PF00067">
    <property type="entry name" value="p450"/>
    <property type="match status" value="1"/>
</dbReference>
<comment type="caution">
    <text evidence="10">The sequence shown here is derived from an EMBL/GenBank/DDBJ whole genome shotgun (WGS) entry which is preliminary data.</text>
</comment>
<dbReference type="GO" id="GO:0020037">
    <property type="term" value="F:heme binding"/>
    <property type="evidence" value="ECO:0007669"/>
    <property type="project" value="InterPro"/>
</dbReference>
<gene>
    <name evidence="10" type="ORF">B0F90DRAFT_1751610</name>
</gene>
<keyword evidence="11" id="KW-1185">Reference proteome</keyword>
<keyword evidence="7 9" id="KW-0408">Iron</keyword>
<dbReference type="PRINTS" id="PR00385">
    <property type="entry name" value="P450"/>
</dbReference>
<evidence type="ECO:0000313" key="10">
    <source>
        <dbReference type="EMBL" id="KAI0295307.1"/>
    </source>
</evidence>